<dbReference type="GO" id="GO:0003700">
    <property type="term" value="F:DNA-binding transcription factor activity"/>
    <property type="evidence" value="ECO:0007669"/>
    <property type="project" value="TreeGrafter"/>
</dbReference>
<dbReference type="PRINTS" id="PR00034">
    <property type="entry name" value="HTHCRP"/>
</dbReference>
<dbReference type="SUPFAM" id="SSF51206">
    <property type="entry name" value="cAMP-binding domain-like"/>
    <property type="match status" value="1"/>
</dbReference>
<dbReference type="Gene3D" id="1.10.10.10">
    <property type="entry name" value="Winged helix-like DNA-binding domain superfamily/Winged helix DNA-binding domain"/>
    <property type="match status" value="1"/>
</dbReference>
<dbReference type="Gene3D" id="2.60.120.10">
    <property type="entry name" value="Jelly Rolls"/>
    <property type="match status" value="1"/>
</dbReference>
<gene>
    <name evidence="7" type="ORF">O9570_16220</name>
</gene>
<evidence type="ECO:0000259" key="5">
    <source>
        <dbReference type="PROSITE" id="PS50042"/>
    </source>
</evidence>
<sequence>MPSPLCHALLRNLDLFKPLSDAQLESALRGAQPCRLEVGAVVYHQGASAAHFFVLLSGCLKVAQVTPEGGQVVVRYVNPGDLFGLACAMRQPRYPATVLAVQESVCLAWPDALWEHFTNHHPQLAAQALQTMGRRLQDAHLRIQELSNDEVEQRVARAILRLVDSAGEPTADGIGIAFPITRQDIAEMTGTTLHTVSRLLSGWKQRGIVDSGRKRIVLRSPAALARVGAHAAAPTCAGCTSCIDGPPPQAGLSSRTSLSPRLAGGTPTEQAPPLGSRMKSGR</sequence>
<dbReference type="InterPro" id="IPR014710">
    <property type="entry name" value="RmlC-like_jellyroll"/>
</dbReference>
<dbReference type="GO" id="GO:0005829">
    <property type="term" value="C:cytosol"/>
    <property type="evidence" value="ECO:0007669"/>
    <property type="project" value="TreeGrafter"/>
</dbReference>
<dbReference type="PROSITE" id="PS50042">
    <property type="entry name" value="CNMP_BINDING_3"/>
    <property type="match status" value="1"/>
</dbReference>
<dbReference type="PROSITE" id="PS51063">
    <property type="entry name" value="HTH_CRP_2"/>
    <property type="match status" value="1"/>
</dbReference>
<dbReference type="Pfam" id="PF13545">
    <property type="entry name" value="HTH_Crp_2"/>
    <property type="match status" value="1"/>
</dbReference>
<evidence type="ECO:0000256" key="4">
    <source>
        <dbReference type="SAM" id="MobiDB-lite"/>
    </source>
</evidence>
<dbReference type="SMART" id="SM00100">
    <property type="entry name" value="cNMP"/>
    <property type="match status" value="1"/>
</dbReference>
<dbReference type="InterPro" id="IPR012318">
    <property type="entry name" value="HTH_CRP"/>
</dbReference>
<dbReference type="AlphaFoldDB" id="A0A9W5EMN1"/>
<keyword evidence="3" id="KW-0804">Transcription</keyword>
<dbReference type="InterPro" id="IPR018490">
    <property type="entry name" value="cNMP-bd_dom_sf"/>
</dbReference>
<dbReference type="SUPFAM" id="SSF46785">
    <property type="entry name" value="Winged helix' DNA-binding domain"/>
    <property type="match status" value="1"/>
</dbReference>
<dbReference type="CDD" id="cd00038">
    <property type="entry name" value="CAP_ED"/>
    <property type="match status" value="1"/>
</dbReference>
<evidence type="ECO:0000313" key="8">
    <source>
        <dbReference type="Proteomes" id="UP001141992"/>
    </source>
</evidence>
<dbReference type="GO" id="GO:0003677">
    <property type="term" value="F:DNA binding"/>
    <property type="evidence" value="ECO:0007669"/>
    <property type="project" value="UniProtKB-KW"/>
</dbReference>
<feature type="domain" description="Cyclic nucleotide-binding" evidence="5">
    <location>
        <begin position="15"/>
        <end position="108"/>
    </location>
</feature>
<feature type="domain" description="HTH crp-type" evidence="6">
    <location>
        <begin position="149"/>
        <end position="222"/>
    </location>
</feature>
<organism evidence="7 8">
    <name type="scientific">Alcaligenes xylosoxydans xylosoxydans</name>
    <name type="common">Achromobacter xylosoxidans</name>
    <dbReference type="NCBI Taxonomy" id="85698"/>
    <lineage>
        <taxon>Bacteria</taxon>
        <taxon>Pseudomonadati</taxon>
        <taxon>Pseudomonadota</taxon>
        <taxon>Betaproteobacteria</taxon>
        <taxon>Burkholderiales</taxon>
        <taxon>Alcaligenaceae</taxon>
        <taxon>Achromobacter</taxon>
    </lineage>
</organism>
<dbReference type="SMART" id="SM00419">
    <property type="entry name" value="HTH_CRP"/>
    <property type="match status" value="1"/>
</dbReference>
<reference evidence="7" key="1">
    <citation type="submission" date="2022-12" db="EMBL/GenBank/DDBJ databases">
        <authorList>
            <person name="Voronina O.L."/>
            <person name="Kunda M.S."/>
            <person name="Ryzhova N."/>
            <person name="Aksenova E.I."/>
        </authorList>
    </citation>
    <scope>NUCLEOTIDE SEQUENCE</scope>
    <source>
        <strain evidence="7">SCCH136:Ach223948</strain>
    </source>
</reference>
<keyword evidence="1" id="KW-0805">Transcription regulation</keyword>
<dbReference type="EMBL" id="JAPZVI010000012">
    <property type="protein sequence ID" value="MCZ8402999.1"/>
    <property type="molecule type" value="Genomic_DNA"/>
</dbReference>
<dbReference type="Pfam" id="PF00027">
    <property type="entry name" value="cNMP_binding"/>
    <property type="match status" value="1"/>
</dbReference>
<protein>
    <submittedName>
        <fullName evidence="7">Crp/Fnr family transcriptional regulator</fullName>
    </submittedName>
</protein>
<accession>A0A9W5EMN1</accession>
<keyword evidence="2" id="KW-0238">DNA-binding</keyword>
<dbReference type="CDD" id="cd00092">
    <property type="entry name" value="HTH_CRP"/>
    <property type="match status" value="1"/>
</dbReference>
<dbReference type="RefSeq" id="WP_242612012.1">
    <property type="nucleotide sequence ID" value="NZ_CYTI01000007.1"/>
</dbReference>
<evidence type="ECO:0000256" key="2">
    <source>
        <dbReference type="ARBA" id="ARBA00023125"/>
    </source>
</evidence>
<dbReference type="PANTHER" id="PTHR24567">
    <property type="entry name" value="CRP FAMILY TRANSCRIPTIONAL REGULATORY PROTEIN"/>
    <property type="match status" value="1"/>
</dbReference>
<dbReference type="InterPro" id="IPR036390">
    <property type="entry name" value="WH_DNA-bd_sf"/>
</dbReference>
<dbReference type="InterPro" id="IPR000595">
    <property type="entry name" value="cNMP-bd_dom"/>
</dbReference>
<evidence type="ECO:0000256" key="3">
    <source>
        <dbReference type="ARBA" id="ARBA00023163"/>
    </source>
</evidence>
<name>A0A9W5EMN1_ALCXX</name>
<dbReference type="InterPro" id="IPR050397">
    <property type="entry name" value="Env_Response_Regulators"/>
</dbReference>
<feature type="region of interest" description="Disordered" evidence="4">
    <location>
        <begin position="248"/>
        <end position="282"/>
    </location>
</feature>
<proteinExistence type="predicted"/>
<dbReference type="InterPro" id="IPR036388">
    <property type="entry name" value="WH-like_DNA-bd_sf"/>
</dbReference>
<evidence type="ECO:0000256" key="1">
    <source>
        <dbReference type="ARBA" id="ARBA00023015"/>
    </source>
</evidence>
<evidence type="ECO:0000313" key="7">
    <source>
        <dbReference type="EMBL" id="MCZ8402999.1"/>
    </source>
</evidence>
<evidence type="ECO:0000259" key="6">
    <source>
        <dbReference type="PROSITE" id="PS51063"/>
    </source>
</evidence>
<dbReference type="PANTHER" id="PTHR24567:SF28">
    <property type="entry name" value="LISTERIOLYSIN REGULATORY PROTEIN"/>
    <property type="match status" value="1"/>
</dbReference>
<dbReference type="Proteomes" id="UP001141992">
    <property type="component" value="Unassembled WGS sequence"/>
</dbReference>
<comment type="caution">
    <text evidence="7">The sequence shown here is derived from an EMBL/GenBank/DDBJ whole genome shotgun (WGS) entry which is preliminary data.</text>
</comment>